<dbReference type="eggNOG" id="ENOG502THZP">
    <property type="taxonomic scope" value="Eukaryota"/>
</dbReference>
<keyword evidence="1" id="KW-0175">Coiled coil</keyword>
<feature type="compositionally biased region" description="Low complexity" evidence="2">
    <location>
        <begin position="424"/>
        <end position="436"/>
    </location>
</feature>
<proteinExistence type="predicted"/>
<evidence type="ECO:0000256" key="2">
    <source>
        <dbReference type="SAM" id="MobiDB-lite"/>
    </source>
</evidence>
<feature type="compositionally biased region" description="Basic and acidic residues" evidence="2">
    <location>
        <begin position="301"/>
        <end position="327"/>
    </location>
</feature>
<dbReference type="AlphaFoldDB" id="E3ME74"/>
<feature type="compositionally biased region" description="Polar residues" evidence="2">
    <location>
        <begin position="148"/>
        <end position="158"/>
    </location>
</feature>
<feature type="compositionally biased region" description="Polar residues" evidence="2">
    <location>
        <begin position="328"/>
        <end position="340"/>
    </location>
</feature>
<evidence type="ECO:0000313" key="3">
    <source>
        <dbReference type="EMBL" id="EFO99540.1"/>
    </source>
</evidence>
<dbReference type="InParanoid" id="E3ME74"/>
<dbReference type="HOGENOM" id="CLU_406664_0_0_1"/>
<gene>
    <name evidence="3" type="ORF">CRE_22337</name>
</gene>
<evidence type="ECO:0008006" key="5">
    <source>
        <dbReference type="Google" id="ProtNLM"/>
    </source>
</evidence>
<dbReference type="EMBL" id="DS268438">
    <property type="protein sequence ID" value="EFO99540.1"/>
    <property type="molecule type" value="Genomic_DNA"/>
</dbReference>
<keyword evidence="4" id="KW-1185">Reference proteome</keyword>
<evidence type="ECO:0000256" key="1">
    <source>
        <dbReference type="SAM" id="Coils"/>
    </source>
</evidence>
<feature type="compositionally biased region" description="Basic residues" evidence="2">
    <location>
        <begin position="453"/>
        <end position="463"/>
    </location>
</feature>
<dbReference type="Proteomes" id="UP000008281">
    <property type="component" value="Unassembled WGS sequence"/>
</dbReference>
<feature type="compositionally biased region" description="Polar residues" evidence="2">
    <location>
        <begin position="99"/>
        <end position="110"/>
    </location>
</feature>
<accession>E3ME74</accession>
<evidence type="ECO:0000313" key="4">
    <source>
        <dbReference type="Proteomes" id="UP000008281"/>
    </source>
</evidence>
<feature type="compositionally biased region" description="Basic and acidic residues" evidence="2">
    <location>
        <begin position="17"/>
        <end position="47"/>
    </location>
</feature>
<reference evidence="3" key="1">
    <citation type="submission" date="2007-07" db="EMBL/GenBank/DDBJ databases">
        <title>PCAP assembly of the Caenorhabditis remanei genome.</title>
        <authorList>
            <consortium name="The Caenorhabditis remanei Sequencing Consortium"/>
            <person name="Wilson R.K."/>
        </authorList>
    </citation>
    <scope>NUCLEOTIDE SEQUENCE [LARGE SCALE GENOMIC DNA]</scope>
    <source>
        <strain evidence="3">PB4641</strain>
    </source>
</reference>
<feature type="compositionally biased region" description="Basic and acidic residues" evidence="2">
    <location>
        <begin position="171"/>
        <end position="230"/>
    </location>
</feature>
<sequence>MNLGSCESSEDKEKLLRFLGMSDKEQHIKEKAISDSDVRAQRNEPLKKRGISSGGNGSNSKTAIPRHLTAPIADRDIKEEVPSDSEIGAQGNVPPKKQGISSGGDSSNSKMPFHIVSLLQSQVYRDIKKEVPSDSEERTKEVKKRKTSCISQSSNSKGAVSRRFTTPAEEQIVKREIPSDSEKESGSAQHRYDKASGSRRDLRSRTPIAERDIREEEPSDSEEPKEAEKKPKSRSFISKPLNSEGAVSRRFTTPAEEPVIKSEIPSDYIKEEEPSDSEENTKDIKKRKYTPRSPARSKIVRPVDEQIVKSEVPFEKGSESAEHRQEKPSGSNRALRSKTSIKAGDIKEEEEESSNSKTEDQNLKCSTGKDTIVRRNNRSDSQRNSEDAYCENIDGESASSSPAPLPLVSDTDHNVTDESITDLSQNVSQNSSNSSSDSDEMVRQTSNRVAGNKTKKPIRRRMKKVESLKLTREEKEARRKEKNRVNALNYLMRKKDKKKNFAEKHSLLRKKVEFLEKQNKTLEKSVLSAYSQLVDLSSGTDSPYGSLELFEEQLITQKIAVCEEVMEKDDNGRDLQKLEEESFAAEDKFKEIVENGFPEGALRTTITSQKCRAKSAFELAKLSYETKFVEVEIQKKETFGRVLDEFLEEINKLLETFGEKKLAEKIVEEGLTERTE</sequence>
<feature type="region of interest" description="Disordered" evidence="2">
    <location>
        <begin position="17"/>
        <end position="463"/>
    </location>
</feature>
<protein>
    <recommendedName>
        <fullName evidence="5">BZIP domain-containing protein</fullName>
    </recommendedName>
</protein>
<name>E3ME74_CAERE</name>
<feature type="compositionally biased region" description="Basic and acidic residues" evidence="2">
    <location>
        <begin position="125"/>
        <end position="140"/>
    </location>
</feature>
<feature type="coiled-coil region" evidence="1">
    <location>
        <begin position="465"/>
        <end position="525"/>
    </location>
</feature>
<feature type="compositionally biased region" description="Basic and acidic residues" evidence="2">
    <location>
        <begin position="371"/>
        <end position="386"/>
    </location>
</feature>
<organism evidence="4">
    <name type="scientific">Caenorhabditis remanei</name>
    <name type="common">Caenorhabditis vulgaris</name>
    <dbReference type="NCBI Taxonomy" id="31234"/>
    <lineage>
        <taxon>Eukaryota</taxon>
        <taxon>Metazoa</taxon>
        <taxon>Ecdysozoa</taxon>
        <taxon>Nematoda</taxon>
        <taxon>Chromadorea</taxon>
        <taxon>Rhabditida</taxon>
        <taxon>Rhabditina</taxon>
        <taxon>Rhabditomorpha</taxon>
        <taxon>Rhabditoidea</taxon>
        <taxon>Rhabditidae</taxon>
        <taxon>Peloderinae</taxon>
        <taxon>Caenorhabditis</taxon>
    </lineage>
</organism>